<evidence type="ECO:0000313" key="13">
    <source>
        <dbReference type="Proteomes" id="UP000317557"/>
    </source>
</evidence>
<comment type="catalytic activity">
    <reaction evidence="11">
        <text>2 [molybdopterin-synthase sulfur-carrier protein]-C-terminal-Gly-aminoethanethioate + cyclic pyranopterin phosphate + H2O = molybdopterin + 2 [molybdopterin-synthase sulfur-carrier protein]-C-terminal Gly-Gly + 2 H(+)</text>
        <dbReference type="Rhea" id="RHEA:26333"/>
        <dbReference type="Rhea" id="RHEA-COMP:12202"/>
        <dbReference type="Rhea" id="RHEA-COMP:19907"/>
        <dbReference type="ChEBI" id="CHEBI:15377"/>
        <dbReference type="ChEBI" id="CHEBI:15378"/>
        <dbReference type="ChEBI" id="CHEBI:58698"/>
        <dbReference type="ChEBI" id="CHEBI:59648"/>
        <dbReference type="ChEBI" id="CHEBI:90778"/>
        <dbReference type="ChEBI" id="CHEBI:232372"/>
        <dbReference type="EC" id="2.8.1.12"/>
    </reaction>
</comment>
<evidence type="ECO:0000256" key="3">
    <source>
        <dbReference type="ARBA" id="ARBA00011950"/>
    </source>
</evidence>
<evidence type="ECO:0000256" key="6">
    <source>
        <dbReference type="ARBA" id="ARBA00026066"/>
    </source>
</evidence>
<keyword evidence="5" id="KW-0501">Molybdenum cofactor biosynthesis</keyword>
<evidence type="ECO:0000256" key="1">
    <source>
        <dbReference type="ARBA" id="ARBA00005046"/>
    </source>
</evidence>
<dbReference type="RefSeq" id="WP_142453371.1">
    <property type="nucleotide sequence ID" value="NZ_FXTP01000002.1"/>
</dbReference>
<dbReference type="Proteomes" id="UP000317557">
    <property type="component" value="Unassembled WGS sequence"/>
</dbReference>
<organism evidence="12 13">
    <name type="scientific">Gracilimonas mengyeensis</name>
    <dbReference type="NCBI Taxonomy" id="1302730"/>
    <lineage>
        <taxon>Bacteria</taxon>
        <taxon>Pseudomonadati</taxon>
        <taxon>Balneolota</taxon>
        <taxon>Balneolia</taxon>
        <taxon>Balneolales</taxon>
        <taxon>Balneolaceae</taxon>
        <taxon>Gracilimonas</taxon>
    </lineage>
</organism>
<accession>A0A521BLL4</accession>
<evidence type="ECO:0000256" key="11">
    <source>
        <dbReference type="ARBA" id="ARBA00049878"/>
    </source>
</evidence>
<comment type="similarity">
    <text evidence="2">Belongs to the MoaE family.</text>
</comment>
<evidence type="ECO:0000256" key="4">
    <source>
        <dbReference type="ARBA" id="ARBA00013858"/>
    </source>
</evidence>
<dbReference type="Gene3D" id="3.90.1170.40">
    <property type="entry name" value="Molybdopterin biosynthesis MoaE subunit"/>
    <property type="match status" value="1"/>
</dbReference>
<dbReference type="InterPro" id="IPR036563">
    <property type="entry name" value="MoaE_sf"/>
</dbReference>
<keyword evidence="13" id="KW-1185">Reference proteome</keyword>
<evidence type="ECO:0000256" key="9">
    <source>
        <dbReference type="ARBA" id="ARBA00030781"/>
    </source>
</evidence>
<dbReference type="EC" id="2.8.1.12" evidence="3"/>
<evidence type="ECO:0000313" key="12">
    <source>
        <dbReference type="EMBL" id="SMO47982.1"/>
    </source>
</evidence>
<gene>
    <name evidence="12" type="ORF">SAMN06265219_102376</name>
</gene>
<dbReference type="OrthoDB" id="9803224at2"/>
<evidence type="ECO:0000256" key="8">
    <source>
        <dbReference type="ARBA" id="ARBA00030407"/>
    </source>
</evidence>
<proteinExistence type="inferred from homology"/>
<sequence length="152" mass="17415">MKTEADNKLFVHIQEELIDPKQGDEFVRHPAAGAINVFVGTTRNHHEGETVLDLYYDCYVDMAVKELRKIGLDVVNTFELEKAWIVHRIGRVPIGEASIVVAVSAAHRKQVFEATAEIMNRIKKDVPIWKKETFEDKTVWKEEKLVKGNSEK</sequence>
<dbReference type="CDD" id="cd00756">
    <property type="entry name" value="MoaE"/>
    <property type="match status" value="1"/>
</dbReference>
<dbReference type="GO" id="GO:0006777">
    <property type="term" value="P:Mo-molybdopterin cofactor biosynthetic process"/>
    <property type="evidence" value="ECO:0007669"/>
    <property type="project" value="UniProtKB-KW"/>
</dbReference>
<dbReference type="AlphaFoldDB" id="A0A521BLL4"/>
<reference evidence="12 13" key="1">
    <citation type="submission" date="2017-05" db="EMBL/GenBank/DDBJ databases">
        <authorList>
            <person name="Varghese N."/>
            <person name="Submissions S."/>
        </authorList>
    </citation>
    <scope>NUCLEOTIDE SEQUENCE [LARGE SCALE GENOMIC DNA]</scope>
    <source>
        <strain evidence="12 13">DSM 21985</strain>
    </source>
</reference>
<dbReference type="SUPFAM" id="SSF54690">
    <property type="entry name" value="Molybdopterin synthase subunit MoaE"/>
    <property type="match status" value="1"/>
</dbReference>
<comment type="pathway">
    <text evidence="1">Cofactor biosynthesis; molybdopterin biosynthesis.</text>
</comment>
<dbReference type="InterPro" id="IPR003448">
    <property type="entry name" value="Mopterin_biosynth_MoaE"/>
</dbReference>
<evidence type="ECO:0000256" key="5">
    <source>
        <dbReference type="ARBA" id="ARBA00023150"/>
    </source>
</evidence>
<protein>
    <recommendedName>
        <fullName evidence="4">Molybdopterin synthase catalytic subunit</fullName>
        <ecNumber evidence="3">2.8.1.12</ecNumber>
    </recommendedName>
    <alternativeName>
        <fullName evidence="9">MPT synthase subunit 2</fullName>
    </alternativeName>
    <alternativeName>
        <fullName evidence="7">Molybdenum cofactor biosynthesis protein E</fullName>
    </alternativeName>
    <alternativeName>
        <fullName evidence="8">Molybdopterin-converting factor large subunit</fullName>
    </alternativeName>
    <alternativeName>
        <fullName evidence="10">Molybdopterin-converting factor subunit 2</fullName>
    </alternativeName>
</protein>
<evidence type="ECO:0000256" key="7">
    <source>
        <dbReference type="ARBA" id="ARBA00029745"/>
    </source>
</evidence>
<evidence type="ECO:0000256" key="2">
    <source>
        <dbReference type="ARBA" id="ARBA00005426"/>
    </source>
</evidence>
<dbReference type="GO" id="GO:0030366">
    <property type="term" value="F:molybdopterin synthase activity"/>
    <property type="evidence" value="ECO:0007669"/>
    <property type="project" value="UniProtKB-EC"/>
</dbReference>
<dbReference type="PANTHER" id="PTHR23404">
    <property type="entry name" value="MOLYBDOPTERIN SYNTHASE RELATED"/>
    <property type="match status" value="1"/>
</dbReference>
<comment type="subunit">
    <text evidence="6">Heterotetramer of 2 MoaD subunits and 2 MoaE subunits. Also stable as homodimer. The enzyme changes between these two forms during catalysis.</text>
</comment>
<dbReference type="EMBL" id="FXTP01000002">
    <property type="protein sequence ID" value="SMO47982.1"/>
    <property type="molecule type" value="Genomic_DNA"/>
</dbReference>
<dbReference type="Pfam" id="PF02391">
    <property type="entry name" value="MoaE"/>
    <property type="match status" value="1"/>
</dbReference>
<evidence type="ECO:0000256" key="10">
    <source>
        <dbReference type="ARBA" id="ARBA00032474"/>
    </source>
</evidence>
<name>A0A521BLL4_9BACT</name>